<reference evidence="2 3" key="1">
    <citation type="submission" date="2015-08" db="EMBL/GenBank/DDBJ databases">
        <title>Draft Genome Sequence of Pseudoalteromonas porphyrae UCD-SED14.</title>
        <authorList>
            <person name="Coil D.A."/>
            <person name="Jospin G."/>
            <person name="Lee R.D."/>
            <person name="Eisen J.A."/>
        </authorList>
    </citation>
    <scope>NUCLEOTIDE SEQUENCE [LARGE SCALE GENOMIC DNA]</scope>
    <source>
        <strain evidence="2 3">UCD-SED14</strain>
    </source>
</reference>
<dbReference type="PATRIC" id="fig|187330.3.peg.2261"/>
<protein>
    <submittedName>
        <fullName evidence="2">Exonuclease III</fullName>
    </submittedName>
</protein>
<dbReference type="AlphaFoldDB" id="A0A0N1EFC5"/>
<keyword evidence="2" id="KW-0540">Nuclease</keyword>
<dbReference type="OrthoDB" id="6322294at2"/>
<dbReference type="EMBL" id="LHPH01000026">
    <property type="protein sequence ID" value="KPH58284.1"/>
    <property type="molecule type" value="Genomic_DNA"/>
</dbReference>
<keyword evidence="3" id="KW-1185">Reference proteome</keyword>
<organism evidence="2 3">
    <name type="scientific">Pseudoalteromonas porphyrae</name>
    <dbReference type="NCBI Taxonomy" id="187330"/>
    <lineage>
        <taxon>Bacteria</taxon>
        <taxon>Pseudomonadati</taxon>
        <taxon>Pseudomonadota</taxon>
        <taxon>Gammaproteobacteria</taxon>
        <taxon>Alteromonadales</taxon>
        <taxon>Pseudoalteromonadaceae</taxon>
        <taxon>Pseudoalteromonas</taxon>
    </lineage>
</organism>
<accession>A0A0N1EFC5</accession>
<sequence>MKKQLLALFVATVSFSHSVSAAQYVSADHKIESKLCSISANEGFSAARKVAAQHGVNLSRFSKSILCNGDDIRNIAKKINDNAQQARVIEVFAKNTQQETQLCITALKQGLAPVKEKIGNLNSLKCNGEVVTDFVKRYQNAAI</sequence>
<gene>
    <name evidence="2" type="ORF">ADS77_18055</name>
</gene>
<proteinExistence type="predicted"/>
<feature type="chain" id="PRO_5005870355" evidence="1">
    <location>
        <begin position="22"/>
        <end position="143"/>
    </location>
</feature>
<keyword evidence="2" id="KW-0378">Hydrolase</keyword>
<evidence type="ECO:0000313" key="3">
    <source>
        <dbReference type="Proteomes" id="UP000037848"/>
    </source>
</evidence>
<dbReference type="GO" id="GO:0004527">
    <property type="term" value="F:exonuclease activity"/>
    <property type="evidence" value="ECO:0007669"/>
    <property type="project" value="UniProtKB-KW"/>
</dbReference>
<dbReference type="Proteomes" id="UP000037848">
    <property type="component" value="Unassembled WGS sequence"/>
</dbReference>
<feature type="signal peptide" evidence="1">
    <location>
        <begin position="1"/>
        <end position="21"/>
    </location>
</feature>
<comment type="caution">
    <text evidence="2">The sequence shown here is derived from an EMBL/GenBank/DDBJ whole genome shotgun (WGS) entry which is preliminary data.</text>
</comment>
<dbReference type="STRING" id="187330.AMS58_18690"/>
<keyword evidence="1" id="KW-0732">Signal</keyword>
<keyword evidence="2" id="KW-0269">Exonuclease</keyword>
<dbReference type="RefSeq" id="WP_054206526.1">
    <property type="nucleotide sequence ID" value="NZ_LHPH01000026.1"/>
</dbReference>
<evidence type="ECO:0000256" key="1">
    <source>
        <dbReference type="SAM" id="SignalP"/>
    </source>
</evidence>
<name>A0A0N1EFC5_9GAMM</name>
<evidence type="ECO:0000313" key="2">
    <source>
        <dbReference type="EMBL" id="KPH58284.1"/>
    </source>
</evidence>